<dbReference type="InterPro" id="IPR009097">
    <property type="entry name" value="Cyclic_Pdiesterase"/>
</dbReference>
<evidence type="ECO:0000313" key="2">
    <source>
        <dbReference type="Proteomes" id="UP000292209"/>
    </source>
</evidence>
<keyword evidence="2" id="KW-1185">Reference proteome</keyword>
<proteinExistence type="predicted"/>
<dbReference type="Proteomes" id="UP000292209">
    <property type="component" value="Unassembled WGS sequence"/>
</dbReference>
<dbReference type="EMBL" id="SGXG01000001">
    <property type="protein sequence ID" value="RZS95201.1"/>
    <property type="molecule type" value="Genomic_DNA"/>
</dbReference>
<keyword evidence="1" id="KW-0436">Ligase</keyword>
<organism evidence="1 2">
    <name type="scientific">Cecembia calidifontis</name>
    <dbReference type="NCBI Taxonomy" id="1187080"/>
    <lineage>
        <taxon>Bacteria</taxon>
        <taxon>Pseudomonadati</taxon>
        <taxon>Bacteroidota</taxon>
        <taxon>Cytophagia</taxon>
        <taxon>Cytophagales</taxon>
        <taxon>Cyclobacteriaceae</taxon>
        <taxon>Cecembia</taxon>
    </lineage>
</organism>
<comment type="caution">
    <text evidence="1">The sequence shown here is derived from an EMBL/GenBank/DDBJ whole genome shotgun (WGS) entry which is preliminary data.</text>
</comment>
<dbReference type="Pfam" id="PF13563">
    <property type="entry name" value="2_5_RNA_ligase2"/>
    <property type="match status" value="1"/>
</dbReference>
<dbReference type="PANTHER" id="PTHR40037:SF1">
    <property type="entry name" value="PHOSPHOESTERASE SAOUHSC_00951-RELATED"/>
    <property type="match status" value="1"/>
</dbReference>
<dbReference type="InterPro" id="IPR050580">
    <property type="entry name" value="2H_phosphoesterase_YjcG-like"/>
</dbReference>
<dbReference type="OrthoDB" id="1951600at2"/>
<reference evidence="1 2" key="1">
    <citation type="submission" date="2019-02" db="EMBL/GenBank/DDBJ databases">
        <title>Genomic Encyclopedia of Archaeal and Bacterial Type Strains, Phase II (KMG-II): from individual species to whole genera.</title>
        <authorList>
            <person name="Goeker M."/>
        </authorList>
    </citation>
    <scope>NUCLEOTIDE SEQUENCE [LARGE SCALE GENOMIC DNA]</scope>
    <source>
        <strain evidence="1 2">DSM 21411</strain>
    </source>
</reference>
<dbReference type="SUPFAM" id="SSF55144">
    <property type="entry name" value="LigT-like"/>
    <property type="match status" value="1"/>
</dbReference>
<accession>A0A4Q7P5H6</accession>
<dbReference type="PANTHER" id="PTHR40037">
    <property type="entry name" value="PHOSPHOESTERASE YJCG-RELATED"/>
    <property type="match status" value="1"/>
</dbReference>
<dbReference type="GO" id="GO:0016874">
    <property type="term" value="F:ligase activity"/>
    <property type="evidence" value="ECO:0007669"/>
    <property type="project" value="UniProtKB-KW"/>
</dbReference>
<sequence>MATQPAKYFIALVPEGRIQEEATRLKEEMRVLFNVKYALKSPAHITIKMPFTYNELKQERLIGKLGKFFDQFVSFELLFKGFDRFGRRVIFVDVKPSQELNRLQEALNKFCKTELKLVNELSDKAFHPHMTIAFKDVKPKNFDIYWKHIHSKQFNALYPVKDVALLKRIEGKWVVIHRFILKE</sequence>
<protein>
    <submittedName>
        <fullName evidence="1">2'-5' RNA ligase</fullName>
    </submittedName>
</protein>
<dbReference type="RefSeq" id="WP_130274345.1">
    <property type="nucleotide sequence ID" value="NZ_SGXG01000001.1"/>
</dbReference>
<gene>
    <name evidence="1" type="ORF">BC751_0717</name>
</gene>
<dbReference type="Gene3D" id="3.90.1140.10">
    <property type="entry name" value="Cyclic phosphodiesterase"/>
    <property type="match status" value="1"/>
</dbReference>
<name>A0A4Q7P5H6_9BACT</name>
<dbReference type="AlphaFoldDB" id="A0A4Q7P5H6"/>
<evidence type="ECO:0000313" key="1">
    <source>
        <dbReference type="EMBL" id="RZS95201.1"/>
    </source>
</evidence>